<evidence type="ECO:0000313" key="7">
    <source>
        <dbReference type="EMBL" id="RBP72718.1"/>
    </source>
</evidence>
<dbReference type="GO" id="GO:0016301">
    <property type="term" value="F:kinase activity"/>
    <property type="evidence" value="ECO:0007669"/>
    <property type="project" value="UniProtKB-KW"/>
</dbReference>
<organism evidence="7 8">
    <name type="scientific">Brevibacterium celere</name>
    <dbReference type="NCBI Taxonomy" id="225845"/>
    <lineage>
        <taxon>Bacteria</taxon>
        <taxon>Bacillati</taxon>
        <taxon>Actinomycetota</taxon>
        <taxon>Actinomycetes</taxon>
        <taxon>Micrococcales</taxon>
        <taxon>Brevibacteriaceae</taxon>
        <taxon>Brevibacterium</taxon>
    </lineage>
</organism>
<dbReference type="Proteomes" id="UP000253509">
    <property type="component" value="Unassembled WGS sequence"/>
</dbReference>
<dbReference type="GO" id="GO:0005524">
    <property type="term" value="F:ATP binding"/>
    <property type="evidence" value="ECO:0007669"/>
    <property type="project" value="UniProtKB-KW"/>
</dbReference>
<dbReference type="Gene3D" id="3.40.1190.20">
    <property type="match status" value="1"/>
</dbReference>
<dbReference type="PANTHER" id="PTHR43085">
    <property type="entry name" value="HEXOKINASE FAMILY MEMBER"/>
    <property type="match status" value="1"/>
</dbReference>
<keyword evidence="4 7" id="KW-0418">Kinase</keyword>
<evidence type="ECO:0000256" key="4">
    <source>
        <dbReference type="ARBA" id="ARBA00022777"/>
    </source>
</evidence>
<evidence type="ECO:0000256" key="5">
    <source>
        <dbReference type="ARBA" id="ARBA00022840"/>
    </source>
</evidence>
<dbReference type="InterPro" id="IPR002173">
    <property type="entry name" value="Carboh/pur_kinase_PfkB_CS"/>
</dbReference>
<accession>A0A366IKH0</accession>
<dbReference type="SUPFAM" id="SSF53613">
    <property type="entry name" value="Ribokinase-like"/>
    <property type="match status" value="1"/>
</dbReference>
<dbReference type="RefSeq" id="WP_113903578.1">
    <property type="nucleotide sequence ID" value="NZ_QNSB01000003.1"/>
</dbReference>
<comment type="caution">
    <text evidence="7">The sequence shown here is derived from an EMBL/GenBank/DDBJ whole genome shotgun (WGS) entry which is preliminary data.</text>
</comment>
<keyword evidence="5" id="KW-0067">ATP-binding</keyword>
<proteinExistence type="inferred from homology"/>
<feature type="domain" description="Carbohydrate kinase PfkB" evidence="6">
    <location>
        <begin position="10"/>
        <end position="324"/>
    </location>
</feature>
<evidence type="ECO:0000256" key="2">
    <source>
        <dbReference type="ARBA" id="ARBA00022679"/>
    </source>
</evidence>
<evidence type="ECO:0000313" key="8">
    <source>
        <dbReference type="Proteomes" id="UP000253509"/>
    </source>
</evidence>
<keyword evidence="2" id="KW-0808">Transferase</keyword>
<dbReference type="CDD" id="cd01166">
    <property type="entry name" value="KdgK"/>
    <property type="match status" value="1"/>
</dbReference>
<name>A0A366IKH0_9MICO</name>
<dbReference type="InterPro" id="IPR029056">
    <property type="entry name" value="Ribokinase-like"/>
</dbReference>
<evidence type="ECO:0000256" key="1">
    <source>
        <dbReference type="ARBA" id="ARBA00010688"/>
    </source>
</evidence>
<dbReference type="Pfam" id="PF00294">
    <property type="entry name" value="PfkB"/>
    <property type="match status" value="1"/>
</dbReference>
<gene>
    <name evidence="7" type="ORF">DFO65_1039</name>
</gene>
<reference evidence="7 8" key="1">
    <citation type="submission" date="2018-06" db="EMBL/GenBank/DDBJ databases">
        <title>Freshwater and sediment microbial communities from various areas in North America, analyzing microbe dynamics in response to fracking.</title>
        <authorList>
            <person name="Lamendella R."/>
        </authorList>
    </citation>
    <scope>NUCLEOTIDE SEQUENCE [LARGE SCALE GENOMIC DNA]</scope>
    <source>
        <strain evidence="7 8">3b_TX</strain>
    </source>
</reference>
<evidence type="ECO:0000256" key="3">
    <source>
        <dbReference type="ARBA" id="ARBA00022741"/>
    </source>
</evidence>
<dbReference type="InterPro" id="IPR050306">
    <property type="entry name" value="PfkB_Carbo_kinase"/>
</dbReference>
<dbReference type="EMBL" id="QNSB01000003">
    <property type="protein sequence ID" value="RBP72718.1"/>
    <property type="molecule type" value="Genomic_DNA"/>
</dbReference>
<sequence>MLTSDGSVLTLGETMGLITGSHVGSFAHVAHAQVGIGGAESNVAVGLVRLGVPVSWVGRVGDDSLGNRVVREIRGEGVDVRATLDPDAPTGLMLKEFRGRGTSRVSYYRANSAGSRLNPTDVGPGVVESASLVHLTGITPLLSDSARAACLDVTRRARVAGVRISLDINYRPSLASADEAAEVIGELASSADLVFGSPEEIALVSPRTPGTANETLESLLARARNLEDDDEGIDGLVRTFDPDGRREVVVKRGPFGATSCFDGSSFIAAGHPVDVVDTVGAGDAFVAGYLSGDVQDWPIDQKLTRANACGALMCTIPGDWEASPTPEELDGFIAGGTDPVLR</sequence>
<dbReference type="AlphaFoldDB" id="A0A366IKH0"/>
<evidence type="ECO:0000259" key="6">
    <source>
        <dbReference type="Pfam" id="PF00294"/>
    </source>
</evidence>
<keyword evidence="3" id="KW-0547">Nucleotide-binding</keyword>
<keyword evidence="8" id="KW-1185">Reference proteome</keyword>
<comment type="similarity">
    <text evidence="1">Belongs to the carbohydrate kinase PfkB family.</text>
</comment>
<dbReference type="PROSITE" id="PS00584">
    <property type="entry name" value="PFKB_KINASES_2"/>
    <property type="match status" value="1"/>
</dbReference>
<protein>
    <submittedName>
        <fullName evidence="7">2-dehydro-3-deoxygluconokinase</fullName>
    </submittedName>
</protein>
<dbReference type="InterPro" id="IPR011611">
    <property type="entry name" value="PfkB_dom"/>
</dbReference>
<dbReference type="PANTHER" id="PTHR43085:SF1">
    <property type="entry name" value="PSEUDOURIDINE KINASE-RELATED"/>
    <property type="match status" value="1"/>
</dbReference>